<dbReference type="EC" id="1.13.11.39" evidence="2"/>
<dbReference type="Pfam" id="PF00903">
    <property type="entry name" value="Glyoxalase"/>
    <property type="match status" value="1"/>
</dbReference>
<dbReference type="Pfam" id="PF22632">
    <property type="entry name" value="BphC_D1"/>
    <property type="match status" value="1"/>
</dbReference>
<dbReference type="Gene3D" id="3.10.180.10">
    <property type="entry name" value="2,3-Dihydroxybiphenyl 1,2-Dioxygenase, domain 1"/>
    <property type="match status" value="2"/>
</dbReference>
<keyword evidence="2" id="KW-0560">Oxidoreductase</keyword>
<proteinExistence type="predicted"/>
<keyword evidence="3" id="KW-1185">Reference proteome</keyword>
<gene>
    <name evidence="2" type="primary">bphC</name>
    <name evidence="2" type="ORF">GMA8713_00944</name>
</gene>
<dbReference type="CDD" id="cd07237">
    <property type="entry name" value="BphC1-RGP6_C_like"/>
    <property type="match status" value="1"/>
</dbReference>
<evidence type="ECO:0000259" key="1">
    <source>
        <dbReference type="PROSITE" id="PS51819"/>
    </source>
</evidence>
<sequence>MAICALGYLGIGSDKLDDWASFASHILGMQKVDRAGHSLSFRMDDREQRLHISGEKGDTLAFIGWEVESVDDLTFFAAKLDAAGYQVNLGTQELADRRFVDALIWFFDPMGNRVELVFKPAITSDPFIPGRPIDGFNTGPLGMGHAVLHVENIEVMLPFYRDLLGFNVSDYGLSPYGMYFFHVNGRHHSFAMIGSGQVGFHHFMVEYQNLDDVGQGYDLAQLREDSIAYTLGRHTNDYMTSYYGYSPSGFFVESGWGGRVIDTSTWKPHETTVGPSFWGHERLYLPEDGGRKRLRDMRLQAAAEGLRAPPIIDCPWLYNKLTSQR</sequence>
<dbReference type="InterPro" id="IPR037523">
    <property type="entry name" value="VOC_core"/>
</dbReference>
<evidence type="ECO:0000313" key="3">
    <source>
        <dbReference type="Proteomes" id="UP000073601"/>
    </source>
</evidence>
<reference evidence="3" key="1">
    <citation type="submission" date="2016-02" db="EMBL/GenBank/DDBJ databases">
        <authorList>
            <person name="Rodrigo-Torres Lidia"/>
            <person name="Arahal R.David."/>
        </authorList>
    </citation>
    <scope>NUCLEOTIDE SEQUENCE [LARGE SCALE GENOMIC DNA]</scope>
    <source>
        <strain evidence="3">CECT 8713</strain>
    </source>
</reference>
<dbReference type="PROSITE" id="PS51819">
    <property type="entry name" value="VOC"/>
    <property type="match status" value="2"/>
</dbReference>
<dbReference type="OrthoDB" id="9803142at2"/>
<feature type="domain" description="VOC" evidence="1">
    <location>
        <begin position="5"/>
        <end position="119"/>
    </location>
</feature>
<evidence type="ECO:0000313" key="2">
    <source>
        <dbReference type="EMBL" id="CZF79372.1"/>
    </source>
</evidence>
<dbReference type="InterPro" id="IPR029068">
    <property type="entry name" value="Glyas_Bleomycin-R_OHBP_Dase"/>
</dbReference>
<protein>
    <submittedName>
        <fullName evidence="2">Biphenyl-2,3-diol 1,2-dioxygenase</fullName>
        <ecNumber evidence="2">1.13.11.39</ecNumber>
    </submittedName>
</protein>
<feature type="domain" description="VOC" evidence="1">
    <location>
        <begin position="142"/>
        <end position="257"/>
    </location>
</feature>
<dbReference type="Proteomes" id="UP000073601">
    <property type="component" value="Unassembled WGS sequence"/>
</dbReference>
<dbReference type="EMBL" id="FIZY01000006">
    <property type="protein sequence ID" value="CZF79372.1"/>
    <property type="molecule type" value="Genomic_DNA"/>
</dbReference>
<keyword evidence="2" id="KW-0223">Dioxygenase</keyword>
<dbReference type="RefSeq" id="WP_062706307.1">
    <property type="nucleotide sequence ID" value="NZ_CAWRCI010000006.1"/>
</dbReference>
<organism evidence="2 3">
    <name type="scientific">Grimontia marina</name>
    <dbReference type="NCBI Taxonomy" id="646534"/>
    <lineage>
        <taxon>Bacteria</taxon>
        <taxon>Pseudomonadati</taxon>
        <taxon>Pseudomonadota</taxon>
        <taxon>Gammaproteobacteria</taxon>
        <taxon>Vibrionales</taxon>
        <taxon>Vibrionaceae</taxon>
        <taxon>Grimontia</taxon>
    </lineage>
</organism>
<dbReference type="SUPFAM" id="SSF54593">
    <property type="entry name" value="Glyoxalase/Bleomycin resistance protein/Dihydroxybiphenyl dioxygenase"/>
    <property type="match status" value="1"/>
</dbReference>
<accession>A0A128EXR3</accession>
<dbReference type="AlphaFoldDB" id="A0A128EXR3"/>
<dbReference type="GO" id="GO:0018583">
    <property type="term" value="F:biphenyl-2,3-diol 1,2-dioxygenase activity"/>
    <property type="evidence" value="ECO:0007669"/>
    <property type="project" value="UniProtKB-EC"/>
</dbReference>
<dbReference type="CDD" id="cd07252">
    <property type="entry name" value="BphC1-RGP6_N_like"/>
    <property type="match status" value="1"/>
</dbReference>
<name>A0A128EXR3_9GAMM</name>
<dbReference type="InterPro" id="IPR004360">
    <property type="entry name" value="Glyas_Fos-R_dOase_dom"/>
</dbReference>